<keyword evidence="2 3" id="KW-0808">Transferase</keyword>
<dbReference type="Pfam" id="PF01075">
    <property type="entry name" value="Glyco_transf_9"/>
    <property type="match status" value="1"/>
</dbReference>
<dbReference type="PANTHER" id="PTHR30160:SF1">
    <property type="entry name" value="LIPOPOLYSACCHARIDE 1,2-N-ACETYLGLUCOSAMINETRANSFERASE-RELATED"/>
    <property type="match status" value="1"/>
</dbReference>
<comment type="caution">
    <text evidence="3">The sequence shown here is derived from an EMBL/GenBank/DDBJ whole genome shotgun (WGS) entry which is preliminary data.</text>
</comment>
<evidence type="ECO:0000256" key="1">
    <source>
        <dbReference type="ARBA" id="ARBA00022676"/>
    </source>
</evidence>
<dbReference type="InterPro" id="IPR002201">
    <property type="entry name" value="Glyco_trans_9"/>
</dbReference>
<evidence type="ECO:0000256" key="2">
    <source>
        <dbReference type="ARBA" id="ARBA00022679"/>
    </source>
</evidence>
<reference evidence="3" key="1">
    <citation type="journal article" date="2020" name="mSystems">
        <title>Genome- and Community-Level Interaction Insights into Carbon Utilization and Element Cycling Functions of Hydrothermarchaeota in Hydrothermal Sediment.</title>
        <authorList>
            <person name="Zhou Z."/>
            <person name="Liu Y."/>
            <person name="Xu W."/>
            <person name="Pan J."/>
            <person name="Luo Z.H."/>
            <person name="Li M."/>
        </authorList>
    </citation>
    <scope>NUCLEOTIDE SEQUENCE [LARGE SCALE GENOMIC DNA]</scope>
    <source>
        <strain evidence="3">SpSt-788</strain>
    </source>
</reference>
<dbReference type="Gene3D" id="3.40.50.2000">
    <property type="entry name" value="Glycogen Phosphorylase B"/>
    <property type="match status" value="2"/>
</dbReference>
<dbReference type="EMBL" id="DTHO01000045">
    <property type="protein sequence ID" value="HGG99624.1"/>
    <property type="molecule type" value="Genomic_DNA"/>
</dbReference>
<evidence type="ECO:0000313" key="3">
    <source>
        <dbReference type="EMBL" id="HGG99624.1"/>
    </source>
</evidence>
<gene>
    <name evidence="3" type="ORF">ENV75_04145</name>
</gene>
<protein>
    <submittedName>
        <fullName evidence="3">Glycosyltransferase family 9 protein</fullName>
    </submittedName>
</protein>
<dbReference type="PANTHER" id="PTHR30160">
    <property type="entry name" value="TETRAACYLDISACCHARIDE 4'-KINASE-RELATED"/>
    <property type="match status" value="1"/>
</dbReference>
<dbReference type="SUPFAM" id="SSF53756">
    <property type="entry name" value="UDP-Glycosyltransferase/glycogen phosphorylase"/>
    <property type="match status" value="1"/>
</dbReference>
<dbReference type="InterPro" id="IPR051199">
    <property type="entry name" value="LPS_LOS_Heptosyltrfase"/>
</dbReference>
<dbReference type="GO" id="GO:0009244">
    <property type="term" value="P:lipopolysaccharide core region biosynthetic process"/>
    <property type="evidence" value="ECO:0007669"/>
    <property type="project" value="TreeGrafter"/>
</dbReference>
<dbReference type="CDD" id="cd03789">
    <property type="entry name" value="GT9_LPS_heptosyltransferase"/>
    <property type="match status" value="1"/>
</dbReference>
<keyword evidence="1" id="KW-0328">Glycosyltransferase</keyword>
<organism evidence="3">
    <name type="scientific">Thermodesulfovibrio aggregans</name>
    <dbReference type="NCBI Taxonomy" id="86166"/>
    <lineage>
        <taxon>Bacteria</taxon>
        <taxon>Pseudomonadati</taxon>
        <taxon>Nitrospirota</taxon>
        <taxon>Thermodesulfovibrionia</taxon>
        <taxon>Thermodesulfovibrionales</taxon>
        <taxon>Thermodesulfovibrionaceae</taxon>
        <taxon>Thermodesulfovibrio</taxon>
    </lineage>
</organism>
<dbReference type="AlphaFoldDB" id="A0A7C4ELB6"/>
<accession>A0A7C4ELB6</accession>
<sequence>MKNLKKFLILPLYGIGDTLMTTPAIEVLKKSIDCRIVNLCMFKSTYEVLKNNPFIDEIIYFPFLEKGVLNSLKFIFSLEKFDCSINFYPSNRRQYNILSFLTGAKIRLGHRYFKRDLVELNFLKNKTLKEDRDLHNVEENLKLLELIGIKVTELGKMKIYLKEEEIEQGEKLVKSLSEKDIKVGIHTGTSSFKKHEKKRWAREKFLELIDSFPDFDFFLFGTEEEKDENYFILNNAKHKNVILIENEPIRKVATLIKQMNVFISNDSGLMHISAAVGTPVVAIFGPTNPVWVRPWEVKHRIVKADMPCSPCFYYSPEPLKCRASLDFKCLKEIDVSMVKEALIQIMI</sequence>
<proteinExistence type="predicted"/>
<dbReference type="GO" id="GO:0008713">
    <property type="term" value="F:ADP-heptose-lipopolysaccharide heptosyltransferase activity"/>
    <property type="evidence" value="ECO:0007669"/>
    <property type="project" value="TreeGrafter"/>
</dbReference>
<dbReference type="GO" id="GO:0005829">
    <property type="term" value="C:cytosol"/>
    <property type="evidence" value="ECO:0007669"/>
    <property type="project" value="TreeGrafter"/>
</dbReference>
<name>A0A7C4ELB6_9BACT</name>